<organism evidence="12 13">
    <name type="scientific">Ostreobium quekettii</name>
    <dbReference type="NCBI Taxonomy" id="121088"/>
    <lineage>
        <taxon>Eukaryota</taxon>
        <taxon>Viridiplantae</taxon>
        <taxon>Chlorophyta</taxon>
        <taxon>core chlorophytes</taxon>
        <taxon>Ulvophyceae</taxon>
        <taxon>TCBD clade</taxon>
        <taxon>Bryopsidales</taxon>
        <taxon>Ostreobineae</taxon>
        <taxon>Ostreobiaceae</taxon>
        <taxon>Ostreobium</taxon>
    </lineage>
</organism>
<evidence type="ECO:0000256" key="3">
    <source>
        <dbReference type="ARBA" id="ARBA00022801"/>
    </source>
</evidence>
<comment type="similarity">
    <text evidence="7">Belongs to the DEAD box helicase family.</text>
</comment>
<evidence type="ECO:0000259" key="11">
    <source>
        <dbReference type="PROSITE" id="PS51195"/>
    </source>
</evidence>
<dbReference type="GO" id="GO:0003724">
    <property type="term" value="F:RNA helicase activity"/>
    <property type="evidence" value="ECO:0007669"/>
    <property type="project" value="UniProtKB-EC"/>
</dbReference>
<evidence type="ECO:0000256" key="2">
    <source>
        <dbReference type="ARBA" id="ARBA00022741"/>
    </source>
</evidence>
<dbReference type="PROSITE" id="PS51194">
    <property type="entry name" value="HELICASE_CTER"/>
    <property type="match status" value="1"/>
</dbReference>
<dbReference type="PROSITE" id="PS00039">
    <property type="entry name" value="DEAD_ATP_HELICASE"/>
    <property type="match status" value="1"/>
</dbReference>
<evidence type="ECO:0000256" key="6">
    <source>
        <dbReference type="PROSITE-ProRule" id="PRU00552"/>
    </source>
</evidence>
<protein>
    <recommendedName>
        <fullName evidence="1">RNA helicase</fullName>
        <ecNumber evidence="1">3.6.4.13</ecNumber>
    </recommendedName>
</protein>
<keyword evidence="3 7" id="KW-0378">Hydrolase</keyword>
<dbReference type="PANTHER" id="PTHR47958">
    <property type="entry name" value="ATP-DEPENDENT RNA HELICASE DBP3"/>
    <property type="match status" value="1"/>
</dbReference>
<comment type="caution">
    <text evidence="12">The sequence shown here is derived from an EMBL/GenBank/DDBJ whole genome shotgun (WGS) entry which is preliminary data.</text>
</comment>
<evidence type="ECO:0000256" key="5">
    <source>
        <dbReference type="ARBA" id="ARBA00022840"/>
    </source>
</evidence>
<dbReference type="Gene3D" id="3.40.50.300">
    <property type="entry name" value="P-loop containing nucleotide triphosphate hydrolases"/>
    <property type="match status" value="2"/>
</dbReference>
<dbReference type="SMART" id="SM00490">
    <property type="entry name" value="HELICc"/>
    <property type="match status" value="1"/>
</dbReference>
<accession>A0A8S1IV26</accession>
<evidence type="ECO:0000313" key="12">
    <source>
        <dbReference type="EMBL" id="CAD7697955.1"/>
    </source>
</evidence>
<sequence>MGDDPAHGHGRHYFANGGFGGQYGYGGGRGGCGYGGGVYGAGSGGYGYGYGNGGGGYGGYGGNGYNGGGGYSGGGGGGYGYGGNGYNGGWSGGWGGPGYGDAYRDLNSVQLPSQDFGGVAEFVKDFYTETVVAPGAMGPEEARRYLEERDIHLQGEGLPPPITRFDGANWPDHVKRAIEGARFEEPTSIQAVGWPLALQGRDLIGIAETGSGKTLAFLLPAIVHILAQSFLEPGEGPIVLVIAPTRELAVQIKEEARKFGACNDPQQCIKVACVYGGASRGPQIRELRGGVEIVIATPGRLIDMLESGCTNLRRVTYLVLDEADRMLDMGFEPQIRKVVTQIRPNRQVLLWSATWPRVVDQLAKDFLVNPAKVTIGCQDLKANHSITQIVLMVQEYEKHGKLCELLEQIYDGTSKILIFFKTKRKCDEVTGQLRTDGWQALCIHGDKGQDERDYVMREFRTGRNPIVLATDVAARGLDVKDIKFVINYDMPGTAEDYVHRIGRTGRAGAQGTAFSFFTSKDAGIARSIVKIVSEAKQDVPPPLRQLASAPFDMGGGRGRGRNGFGRGRGRGPGPGRTGFNTIPLGRRGGGRRGRY</sequence>
<evidence type="ECO:0000256" key="7">
    <source>
        <dbReference type="RuleBase" id="RU000492"/>
    </source>
</evidence>
<feature type="short sequence motif" description="Q motif" evidence="6">
    <location>
        <begin position="163"/>
        <end position="191"/>
    </location>
</feature>
<feature type="compositionally biased region" description="Gly residues" evidence="8">
    <location>
        <begin position="553"/>
        <end position="576"/>
    </location>
</feature>
<dbReference type="SMART" id="SM00487">
    <property type="entry name" value="DEXDc"/>
    <property type="match status" value="1"/>
</dbReference>
<dbReference type="Pfam" id="PF00270">
    <property type="entry name" value="DEAD"/>
    <property type="match status" value="1"/>
</dbReference>
<keyword evidence="4 7" id="KW-0347">Helicase</keyword>
<evidence type="ECO:0000256" key="4">
    <source>
        <dbReference type="ARBA" id="ARBA00022806"/>
    </source>
</evidence>
<dbReference type="PROSITE" id="PS51192">
    <property type="entry name" value="HELICASE_ATP_BIND_1"/>
    <property type="match status" value="1"/>
</dbReference>
<feature type="region of interest" description="Disordered" evidence="8">
    <location>
        <begin position="547"/>
        <end position="595"/>
    </location>
</feature>
<feature type="domain" description="Helicase ATP-binding" evidence="9">
    <location>
        <begin position="194"/>
        <end position="373"/>
    </location>
</feature>
<dbReference type="SUPFAM" id="SSF52540">
    <property type="entry name" value="P-loop containing nucleoside triphosphate hydrolases"/>
    <property type="match status" value="1"/>
</dbReference>
<dbReference type="GO" id="GO:0003676">
    <property type="term" value="F:nucleic acid binding"/>
    <property type="evidence" value="ECO:0007669"/>
    <property type="project" value="InterPro"/>
</dbReference>
<evidence type="ECO:0000259" key="10">
    <source>
        <dbReference type="PROSITE" id="PS51194"/>
    </source>
</evidence>
<dbReference type="PROSITE" id="PS51195">
    <property type="entry name" value="Q_MOTIF"/>
    <property type="match status" value="1"/>
</dbReference>
<dbReference type="InterPro" id="IPR001650">
    <property type="entry name" value="Helicase_C-like"/>
</dbReference>
<dbReference type="FunFam" id="3.40.50.300:FF:000079">
    <property type="entry name" value="probable ATP-dependent RNA helicase DDX17"/>
    <property type="match status" value="1"/>
</dbReference>
<evidence type="ECO:0000259" key="9">
    <source>
        <dbReference type="PROSITE" id="PS51192"/>
    </source>
</evidence>
<dbReference type="GO" id="GO:0005524">
    <property type="term" value="F:ATP binding"/>
    <property type="evidence" value="ECO:0007669"/>
    <property type="project" value="UniProtKB-KW"/>
</dbReference>
<dbReference type="InterPro" id="IPR000629">
    <property type="entry name" value="RNA-helicase_DEAD-box_CS"/>
</dbReference>
<proteinExistence type="inferred from homology"/>
<gene>
    <name evidence="12" type="ORF">OSTQU699_LOCUS3316</name>
</gene>
<keyword evidence="5 7" id="KW-0067">ATP-binding</keyword>
<keyword evidence="2 7" id="KW-0547">Nucleotide-binding</keyword>
<dbReference type="InterPro" id="IPR014001">
    <property type="entry name" value="Helicase_ATP-bd"/>
</dbReference>
<dbReference type="FunFam" id="3.40.50.300:FF:000008">
    <property type="entry name" value="ATP-dependent RNA helicase RhlB"/>
    <property type="match status" value="1"/>
</dbReference>
<dbReference type="EMBL" id="CAJHUC010000735">
    <property type="protein sequence ID" value="CAD7697955.1"/>
    <property type="molecule type" value="Genomic_DNA"/>
</dbReference>
<reference evidence="12" key="1">
    <citation type="submission" date="2020-12" db="EMBL/GenBank/DDBJ databases">
        <authorList>
            <person name="Iha C."/>
        </authorList>
    </citation>
    <scope>NUCLEOTIDE SEQUENCE</scope>
</reference>
<dbReference type="OrthoDB" id="196131at2759"/>
<dbReference type="Proteomes" id="UP000708148">
    <property type="component" value="Unassembled WGS sequence"/>
</dbReference>
<dbReference type="InterPro" id="IPR014014">
    <property type="entry name" value="RNA_helicase_DEAD_Q_motif"/>
</dbReference>
<keyword evidence="13" id="KW-1185">Reference proteome</keyword>
<dbReference type="GO" id="GO:0016787">
    <property type="term" value="F:hydrolase activity"/>
    <property type="evidence" value="ECO:0007669"/>
    <property type="project" value="UniProtKB-KW"/>
</dbReference>
<dbReference type="CDD" id="cd17966">
    <property type="entry name" value="DEADc_DDX5_DDX17"/>
    <property type="match status" value="1"/>
</dbReference>
<dbReference type="Pfam" id="PF00271">
    <property type="entry name" value="Helicase_C"/>
    <property type="match status" value="1"/>
</dbReference>
<dbReference type="InterPro" id="IPR011545">
    <property type="entry name" value="DEAD/DEAH_box_helicase_dom"/>
</dbReference>
<dbReference type="AlphaFoldDB" id="A0A8S1IV26"/>
<evidence type="ECO:0000256" key="1">
    <source>
        <dbReference type="ARBA" id="ARBA00012552"/>
    </source>
</evidence>
<evidence type="ECO:0000313" key="13">
    <source>
        <dbReference type="Proteomes" id="UP000708148"/>
    </source>
</evidence>
<dbReference type="InterPro" id="IPR027417">
    <property type="entry name" value="P-loop_NTPase"/>
</dbReference>
<evidence type="ECO:0000256" key="8">
    <source>
        <dbReference type="SAM" id="MobiDB-lite"/>
    </source>
</evidence>
<feature type="domain" description="Helicase C-terminal" evidence="10">
    <location>
        <begin position="405"/>
        <end position="547"/>
    </location>
</feature>
<name>A0A8S1IV26_9CHLO</name>
<feature type="domain" description="DEAD-box RNA helicase Q" evidence="11">
    <location>
        <begin position="163"/>
        <end position="191"/>
    </location>
</feature>
<dbReference type="EC" id="3.6.4.13" evidence="1"/>
<dbReference type="CDD" id="cd18787">
    <property type="entry name" value="SF2_C_DEAD"/>
    <property type="match status" value="1"/>
</dbReference>